<accession>A0A2J7TM93</accession>
<dbReference type="AlphaFoldDB" id="A0A2J7TM93"/>
<evidence type="ECO:0000256" key="1">
    <source>
        <dbReference type="SAM" id="MobiDB-lite"/>
    </source>
</evidence>
<evidence type="ECO:0000313" key="2">
    <source>
        <dbReference type="EMBL" id="PNG27895.1"/>
    </source>
</evidence>
<dbReference type="EMBL" id="PDZR01000001">
    <property type="protein sequence ID" value="PNG27895.1"/>
    <property type="molecule type" value="Genomic_DNA"/>
</dbReference>
<sequence>MTQLGPLLDDAYLASLGSPGGPMAWGQEIPRRRSLKVVSAHDLANERAPERLWLVPEMIPRGKTTLLYGNGGDGKSLLNLQLNVAVATGTDWIGHMPEPGGVLLISAEDDVDEVHRRLADIVSGRPDINVDDLSNLRVVDLAGEDAILAAPQGRSILLTPTPLFTEVERLVEEHRPILLSIDTAADVFGGDENVRSQVRQFLGLLTGLAIRYEMAVVVLAHPSLSGMTSGAGTGGSTAWSNSVRSRLYLAPVKTAEGVRPDPCLKQLTVMKNNYGPTGETISLRWERGRFVLAGGGWQASQSNAEVDEVFVNLLKLFINQNRNVVATPGKSYAPSEFASHADSRGVSKGTFKQSMDRLLATGRIENVEYGPPSTRRSKLAFPAMGESNED</sequence>
<dbReference type="InterPro" id="IPR027417">
    <property type="entry name" value="P-loop_NTPase"/>
</dbReference>
<protein>
    <submittedName>
        <fullName evidence="2">ATPase</fullName>
    </submittedName>
</protein>
<gene>
    <name evidence="2" type="ORF">CR492_03125</name>
</gene>
<dbReference type="OrthoDB" id="1496333at2"/>
<dbReference type="Pfam" id="PF13481">
    <property type="entry name" value="AAA_25"/>
    <property type="match status" value="1"/>
</dbReference>
<proteinExistence type="predicted"/>
<feature type="region of interest" description="Disordered" evidence="1">
    <location>
        <begin position="367"/>
        <end position="390"/>
    </location>
</feature>
<dbReference type="RefSeq" id="WP_102842203.1">
    <property type="nucleotide sequence ID" value="NZ_PDZR01000001.1"/>
</dbReference>
<evidence type="ECO:0000313" key="3">
    <source>
        <dbReference type="Proteomes" id="UP000236286"/>
    </source>
</evidence>
<dbReference type="SUPFAM" id="SSF52540">
    <property type="entry name" value="P-loop containing nucleoside triphosphate hydrolases"/>
    <property type="match status" value="1"/>
</dbReference>
<name>A0A2J7TM93_METSI</name>
<dbReference type="Gene3D" id="3.40.50.300">
    <property type="entry name" value="P-loop containing nucleotide triphosphate hydrolases"/>
    <property type="match status" value="1"/>
</dbReference>
<dbReference type="Proteomes" id="UP000236286">
    <property type="component" value="Unassembled WGS sequence"/>
</dbReference>
<comment type="caution">
    <text evidence="2">The sequence shown here is derived from an EMBL/GenBank/DDBJ whole genome shotgun (WGS) entry which is preliminary data.</text>
</comment>
<organism evidence="2 3">
    <name type="scientific">Methylocella silvestris</name>
    <dbReference type="NCBI Taxonomy" id="199596"/>
    <lineage>
        <taxon>Bacteria</taxon>
        <taxon>Pseudomonadati</taxon>
        <taxon>Pseudomonadota</taxon>
        <taxon>Alphaproteobacteria</taxon>
        <taxon>Hyphomicrobiales</taxon>
        <taxon>Beijerinckiaceae</taxon>
        <taxon>Methylocella</taxon>
    </lineage>
</organism>
<reference evidence="2 3" key="1">
    <citation type="submission" date="2017-10" db="EMBL/GenBank/DDBJ databases">
        <title>Genome announcement of Methylocella silvestris TVC from permafrost.</title>
        <authorList>
            <person name="Wang J."/>
            <person name="Geng K."/>
            <person name="Ul-Haque F."/>
            <person name="Crombie A.T."/>
            <person name="Street L.E."/>
            <person name="Wookey P.A."/>
            <person name="Murrell J.C."/>
            <person name="Pratscher J."/>
        </authorList>
    </citation>
    <scope>NUCLEOTIDE SEQUENCE [LARGE SCALE GENOMIC DNA]</scope>
    <source>
        <strain evidence="2 3">TVC</strain>
    </source>
</reference>